<dbReference type="AlphaFoldDB" id="A0A841DRV8"/>
<sequence length="117" mass="11924">MACSPTYPARPADSARTTRPPVRLTYSTSAYPRPFTALRPAGAGAASSTTNVPSRINTRLRNPAPSALIPSAVAADVAAGVRAEGAFCLGVRLDLGVLLGLGVLLELGVRIGLGVVL</sequence>
<comment type="caution">
    <text evidence="2">The sequence shown here is derived from an EMBL/GenBank/DDBJ whole genome shotgun (WGS) entry which is preliminary data.</text>
</comment>
<reference evidence="2 3" key="1">
    <citation type="submission" date="2020-08" db="EMBL/GenBank/DDBJ databases">
        <title>Sequencing the genomes of 1000 actinobacteria strains.</title>
        <authorList>
            <person name="Klenk H.-P."/>
        </authorList>
    </citation>
    <scope>NUCLEOTIDE SEQUENCE [LARGE SCALE GENOMIC DNA]</scope>
    <source>
        <strain evidence="2 3">DSM 17294</strain>
    </source>
</reference>
<protein>
    <submittedName>
        <fullName evidence="2">Uncharacterized protein</fullName>
    </submittedName>
</protein>
<evidence type="ECO:0000256" key="1">
    <source>
        <dbReference type="SAM" id="MobiDB-lite"/>
    </source>
</evidence>
<accession>A0A841DRV8</accession>
<evidence type="ECO:0000313" key="3">
    <source>
        <dbReference type="Proteomes" id="UP000558997"/>
    </source>
</evidence>
<dbReference type="EMBL" id="JACHNF010000001">
    <property type="protein sequence ID" value="MBB5981363.1"/>
    <property type="molecule type" value="Genomic_DNA"/>
</dbReference>
<organism evidence="2 3">
    <name type="scientific">Kribbella solani</name>
    <dbReference type="NCBI Taxonomy" id="236067"/>
    <lineage>
        <taxon>Bacteria</taxon>
        <taxon>Bacillati</taxon>
        <taxon>Actinomycetota</taxon>
        <taxon>Actinomycetes</taxon>
        <taxon>Propionibacteriales</taxon>
        <taxon>Kribbellaceae</taxon>
        <taxon>Kribbella</taxon>
    </lineage>
</organism>
<gene>
    <name evidence="2" type="ORF">HDA44_004704</name>
</gene>
<feature type="region of interest" description="Disordered" evidence="1">
    <location>
        <begin position="1"/>
        <end position="21"/>
    </location>
</feature>
<evidence type="ECO:0000313" key="2">
    <source>
        <dbReference type="EMBL" id="MBB5981363.1"/>
    </source>
</evidence>
<dbReference type="Proteomes" id="UP000558997">
    <property type="component" value="Unassembled WGS sequence"/>
</dbReference>
<keyword evidence="3" id="KW-1185">Reference proteome</keyword>
<dbReference type="RefSeq" id="WP_344748408.1">
    <property type="nucleotide sequence ID" value="NZ_BAAAVN010000009.1"/>
</dbReference>
<proteinExistence type="predicted"/>
<name>A0A841DRV8_9ACTN</name>